<evidence type="ECO:0000313" key="3">
    <source>
        <dbReference type="EMBL" id="QEE19527.1"/>
    </source>
</evidence>
<evidence type="ECO:0000256" key="1">
    <source>
        <dbReference type="SAM" id="MobiDB-lite"/>
    </source>
</evidence>
<feature type="signal peptide" evidence="2">
    <location>
        <begin position="1"/>
        <end position="33"/>
    </location>
</feature>
<dbReference type="KEGG" id="yti:FNA67_04775"/>
<organism evidence="3 4">
    <name type="scientific">Paradevosia tibetensis</name>
    <dbReference type="NCBI Taxonomy" id="1447062"/>
    <lineage>
        <taxon>Bacteria</taxon>
        <taxon>Pseudomonadati</taxon>
        <taxon>Pseudomonadota</taxon>
        <taxon>Alphaproteobacteria</taxon>
        <taxon>Hyphomicrobiales</taxon>
        <taxon>Devosiaceae</taxon>
        <taxon>Paradevosia</taxon>
    </lineage>
</organism>
<proteinExistence type="predicted"/>
<feature type="region of interest" description="Disordered" evidence="1">
    <location>
        <begin position="212"/>
        <end position="233"/>
    </location>
</feature>
<dbReference type="PROSITE" id="PS51257">
    <property type="entry name" value="PROKAR_LIPOPROTEIN"/>
    <property type="match status" value="1"/>
</dbReference>
<keyword evidence="2" id="KW-0732">Signal</keyword>
<name>A0A5B9DK52_9HYPH</name>
<dbReference type="RefSeq" id="WP_147655242.1">
    <property type="nucleotide sequence ID" value="NZ_BMFM01000001.1"/>
</dbReference>
<evidence type="ECO:0000313" key="4">
    <source>
        <dbReference type="Proteomes" id="UP000321062"/>
    </source>
</evidence>
<sequence length="233" mass="24570">MRNVNTGRRPVFMAVTRAGMVSAVLLLGAALSACTTVEGTNAMTDVGTFEREVMTSTLQGLSMVPKSTKSETIEARGPLVLPKAGSGAPLPQTESKVAMLPVDSSKVQIDTSNISEADMQRLRNARVVDLRSLSGRPLTDAEAKQLTARMNAANMATSGNTKKPLYIPPDEYFTTVGGRDLICATASGELVQLNDPRCPPAIRKALQQRGPAVSNGILGTSPTSKLSDDLGIN</sequence>
<feature type="chain" id="PRO_5043870716" evidence="2">
    <location>
        <begin position="34"/>
        <end position="233"/>
    </location>
</feature>
<dbReference type="OrthoDB" id="7948119at2"/>
<keyword evidence="4" id="KW-1185">Reference proteome</keyword>
<reference evidence="3 4" key="1">
    <citation type="journal article" date="2015" name="Int. J. Syst. Evol. Microbiol.">
        <title>Youhaiella tibetensis gen. nov., sp. nov., isolated from subsurface sediment.</title>
        <authorList>
            <person name="Wang Y.X."/>
            <person name="Huang F.Q."/>
            <person name="Nogi Y."/>
            <person name="Pang S.J."/>
            <person name="Wang P.K."/>
            <person name="Lv J."/>
        </authorList>
    </citation>
    <scope>NUCLEOTIDE SEQUENCE [LARGE SCALE GENOMIC DNA]</scope>
    <source>
        <strain evidence="4">fig4</strain>
    </source>
</reference>
<protein>
    <submittedName>
        <fullName evidence="3">Uncharacterized protein</fullName>
    </submittedName>
</protein>
<dbReference type="EMBL" id="CP041690">
    <property type="protein sequence ID" value="QEE19527.1"/>
    <property type="molecule type" value="Genomic_DNA"/>
</dbReference>
<gene>
    <name evidence="3" type="ORF">FNA67_04775</name>
</gene>
<dbReference type="Proteomes" id="UP000321062">
    <property type="component" value="Chromosome"/>
</dbReference>
<accession>A0A5B9DK52</accession>
<dbReference type="AlphaFoldDB" id="A0A5B9DK52"/>
<evidence type="ECO:0000256" key="2">
    <source>
        <dbReference type="SAM" id="SignalP"/>
    </source>
</evidence>